<dbReference type="Pfam" id="PF00155">
    <property type="entry name" value="Aminotran_1_2"/>
    <property type="match status" value="1"/>
</dbReference>
<dbReference type="CDD" id="cd00609">
    <property type="entry name" value="AAT_like"/>
    <property type="match status" value="1"/>
</dbReference>
<dbReference type="Gene3D" id="3.40.640.10">
    <property type="entry name" value="Type I PLP-dependent aspartate aminotransferase-like (Major domain)"/>
    <property type="match status" value="1"/>
</dbReference>
<evidence type="ECO:0000256" key="8">
    <source>
        <dbReference type="RuleBase" id="RU000480"/>
    </source>
</evidence>
<dbReference type="PANTHER" id="PTHR11879:SF22">
    <property type="entry name" value="ASPARTATE AMINOTRANSFERASE, MITOCHONDRIAL"/>
    <property type="match status" value="1"/>
</dbReference>
<dbReference type="FunFam" id="3.90.1150.10:FF:000001">
    <property type="entry name" value="Aspartate aminotransferase"/>
    <property type="match status" value="1"/>
</dbReference>
<dbReference type="PRINTS" id="PR00799">
    <property type="entry name" value="TRANSAMINASE"/>
</dbReference>
<dbReference type="InterPro" id="IPR015421">
    <property type="entry name" value="PyrdxlP-dep_Trfase_major"/>
</dbReference>
<evidence type="ECO:0000256" key="1">
    <source>
        <dbReference type="ARBA" id="ARBA00001933"/>
    </source>
</evidence>
<evidence type="ECO:0000313" key="10">
    <source>
        <dbReference type="EMBL" id="GAX81275.1"/>
    </source>
</evidence>
<dbReference type="GO" id="GO:0005739">
    <property type="term" value="C:mitochondrion"/>
    <property type="evidence" value="ECO:0007669"/>
    <property type="project" value="TreeGrafter"/>
</dbReference>
<evidence type="ECO:0000256" key="2">
    <source>
        <dbReference type="ARBA" id="ARBA00007441"/>
    </source>
</evidence>
<dbReference type="EMBL" id="BEGY01000063">
    <property type="protein sequence ID" value="GAX81275.1"/>
    <property type="molecule type" value="Genomic_DNA"/>
</dbReference>
<dbReference type="Proteomes" id="UP000232323">
    <property type="component" value="Unassembled WGS sequence"/>
</dbReference>
<evidence type="ECO:0000256" key="7">
    <source>
        <dbReference type="ARBA" id="ARBA00049185"/>
    </source>
</evidence>
<evidence type="ECO:0000256" key="6">
    <source>
        <dbReference type="ARBA" id="ARBA00022898"/>
    </source>
</evidence>
<dbReference type="EC" id="2.6.1.1" evidence="8"/>
<organism evidence="10 11">
    <name type="scientific">Chlamydomonas eustigma</name>
    <dbReference type="NCBI Taxonomy" id="1157962"/>
    <lineage>
        <taxon>Eukaryota</taxon>
        <taxon>Viridiplantae</taxon>
        <taxon>Chlorophyta</taxon>
        <taxon>core chlorophytes</taxon>
        <taxon>Chlorophyceae</taxon>
        <taxon>CS clade</taxon>
        <taxon>Chlamydomonadales</taxon>
        <taxon>Chlamydomonadaceae</taxon>
        <taxon>Chlamydomonas</taxon>
    </lineage>
</organism>
<proteinExistence type="inferred from homology"/>
<dbReference type="GO" id="GO:0030170">
    <property type="term" value="F:pyridoxal phosphate binding"/>
    <property type="evidence" value="ECO:0007669"/>
    <property type="project" value="InterPro"/>
</dbReference>
<dbReference type="SUPFAM" id="SSF53383">
    <property type="entry name" value="PLP-dependent transferases"/>
    <property type="match status" value="1"/>
</dbReference>
<dbReference type="STRING" id="1157962.A0A250XDW3"/>
<sequence>MVACKPSVWEDIEPGEVDPILSISDVWKADADPKKLNLGVGAYRTEEGKPLVLNVVRKAEQAVVSDPGTNKEYLPMTGNAEFCQLSRELAFGKSSTPVQENRVVTVQTLSGTGALRLGAEFLAAHYPCKLVYLSDPSWPSHLTIFNKVGLQVRYYRYFHAESKGLDFQGLISDLCSAPQGSVVVLHNCAHNPTGCDPTLQQWRAILEIVVQRQLLPFFDSAYQGFASGDLDEDAASLRMFSAAPGMELLLAQSYAKNMGLYGERVGALSVQCLSKRVGSRIEGQLKALIRPMYSNPPIHGAAIAAKILRDKDLYEEWKVELAGMAGRIKAMRQALYEELQRRKAPGDWSFILRQIGMFSYTGLTREQCEIMTRKHHVYLTMEGRISMAGLSASRAGYLAEAIVDAIKTTCNTDLL</sequence>
<evidence type="ECO:0000256" key="4">
    <source>
        <dbReference type="ARBA" id="ARBA00022576"/>
    </source>
</evidence>
<dbReference type="AlphaFoldDB" id="A0A250XDW3"/>
<keyword evidence="11" id="KW-1185">Reference proteome</keyword>
<protein>
    <recommendedName>
        <fullName evidence="8">Aspartate aminotransferase</fullName>
        <ecNumber evidence="8">2.6.1.1</ecNumber>
    </recommendedName>
</protein>
<dbReference type="PROSITE" id="PS00105">
    <property type="entry name" value="AA_TRANSFER_CLASS_1"/>
    <property type="match status" value="1"/>
</dbReference>
<feature type="domain" description="Aminotransferase class I/classII large" evidence="9">
    <location>
        <begin position="34"/>
        <end position="402"/>
    </location>
</feature>
<keyword evidence="6" id="KW-0663">Pyridoxal phosphate</keyword>
<keyword evidence="4 8" id="KW-0032">Aminotransferase</keyword>
<accession>A0A250XDW3</accession>
<comment type="subunit">
    <text evidence="3 8">Homodimer.</text>
</comment>
<evidence type="ECO:0000259" key="9">
    <source>
        <dbReference type="Pfam" id="PF00155"/>
    </source>
</evidence>
<dbReference type="GO" id="GO:0006520">
    <property type="term" value="P:amino acid metabolic process"/>
    <property type="evidence" value="ECO:0007669"/>
    <property type="project" value="InterPro"/>
</dbReference>
<reference evidence="10 11" key="1">
    <citation type="submission" date="2017-08" db="EMBL/GenBank/DDBJ databases">
        <title>Acidophilic green algal genome provides insights into adaptation to an acidic environment.</title>
        <authorList>
            <person name="Hirooka S."/>
            <person name="Hirose Y."/>
            <person name="Kanesaki Y."/>
            <person name="Higuchi S."/>
            <person name="Fujiwara T."/>
            <person name="Onuma R."/>
            <person name="Era A."/>
            <person name="Ohbayashi R."/>
            <person name="Uzuka A."/>
            <person name="Nozaki H."/>
            <person name="Yoshikawa H."/>
            <person name="Miyagishima S.Y."/>
        </authorList>
    </citation>
    <scope>NUCLEOTIDE SEQUENCE [LARGE SCALE GENOMIC DNA]</scope>
    <source>
        <strain evidence="10 11">NIES-2499</strain>
    </source>
</reference>
<dbReference type="OrthoDB" id="6752799at2759"/>
<comment type="similarity">
    <text evidence="2">Belongs to the class-I pyridoxal-phosphate-dependent aminotransferase family.</text>
</comment>
<dbReference type="PANTHER" id="PTHR11879">
    <property type="entry name" value="ASPARTATE AMINOTRANSFERASE"/>
    <property type="match status" value="1"/>
</dbReference>
<dbReference type="Gene3D" id="3.90.1150.10">
    <property type="entry name" value="Aspartate Aminotransferase, domain 1"/>
    <property type="match status" value="1"/>
</dbReference>
<evidence type="ECO:0000256" key="3">
    <source>
        <dbReference type="ARBA" id="ARBA00011738"/>
    </source>
</evidence>
<dbReference type="InterPro" id="IPR015422">
    <property type="entry name" value="PyrdxlP-dep_Trfase_small"/>
</dbReference>
<comment type="catalytic activity">
    <reaction evidence="7 8">
        <text>L-aspartate + 2-oxoglutarate = oxaloacetate + L-glutamate</text>
        <dbReference type="Rhea" id="RHEA:21824"/>
        <dbReference type="ChEBI" id="CHEBI:16452"/>
        <dbReference type="ChEBI" id="CHEBI:16810"/>
        <dbReference type="ChEBI" id="CHEBI:29985"/>
        <dbReference type="ChEBI" id="CHEBI:29991"/>
        <dbReference type="EC" id="2.6.1.1"/>
    </reaction>
</comment>
<dbReference type="InterPro" id="IPR000796">
    <property type="entry name" value="Asp_trans"/>
</dbReference>
<dbReference type="InterPro" id="IPR015424">
    <property type="entry name" value="PyrdxlP-dep_Trfase"/>
</dbReference>
<dbReference type="NCBIfam" id="NF006719">
    <property type="entry name" value="PRK09257.1"/>
    <property type="match status" value="1"/>
</dbReference>
<dbReference type="FunFam" id="3.40.640.10:FF:000015">
    <property type="entry name" value="Aspartate aminotransferase"/>
    <property type="match status" value="1"/>
</dbReference>
<dbReference type="GO" id="GO:0004069">
    <property type="term" value="F:L-aspartate:2-oxoglutarate aminotransferase activity"/>
    <property type="evidence" value="ECO:0007669"/>
    <property type="project" value="UniProtKB-EC"/>
</dbReference>
<keyword evidence="5 8" id="KW-0808">Transferase</keyword>
<evidence type="ECO:0000256" key="5">
    <source>
        <dbReference type="ARBA" id="ARBA00022679"/>
    </source>
</evidence>
<comment type="miscellaneous">
    <text evidence="8">In eukaryotes there are cytoplasmic, mitochondrial and chloroplastic isozymes.</text>
</comment>
<comment type="caution">
    <text evidence="10">The sequence shown here is derived from an EMBL/GenBank/DDBJ whole genome shotgun (WGS) entry which is preliminary data.</text>
</comment>
<evidence type="ECO:0000313" key="11">
    <source>
        <dbReference type="Proteomes" id="UP000232323"/>
    </source>
</evidence>
<dbReference type="InterPro" id="IPR004839">
    <property type="entry name" value="Aminotransferase_I/II_large"/>
</dbReference>
<name>A0A250XDW3_9CHLO</name>
<gene>
    <name evidence="10" type="ORF">CEUSTIGMA_g8707.t1</name>
</gene>
<dbReference type="InterPro" id="IPR004838">
    <property type="entry name" value="NHTrfase_class1_PyrdxlP-BS"/>
</dbReference>
<comment type="cofactor">
    <cofactor evidence="1">
        <name>pyridoxal 5'-phosphate</name>
        <dbReference type="ChEBI" id="CHEBI:597326"/>
    </cofactor>
</comment>